<dbReference type="HOGENOM" id="CLU_000604_1_2_7"/>
<dbReference type="GO" id="GO:0016887">
    <property type="term" value="F:ATP hydrolysis activity"/>
    <property type="evidence" value="ECO:0007669"/>
    <property type="project" value="InterPro"/>
</dbReference>
<dbReference type="RefSeq" id="WP_011164331.1">
    <property type="nucleotide sequence ID" value="NC_005363.1"/>
</dbReference>
<dbReference type="EMBL" id="BX842651">
    <property type="protein sequence ID" value="CAE79729.1"/>
    <property type="molecule type" value="Genomic_DNA"/>
</dbReference>
<dbReference type="Gene3D" id="3.40.50.300">
    <property type="entry name" value="P-loop containing nucleotide triphosphate hydrolases"/>
    <property type="match status" value="1"/>
</dbReference>
<feature type="domain" description="ABC transporter" evidence="3">
    <location>
        <begin position="7"/>
        <end position="237"/>
    </location>
</feature>
<reference evidence="4 5" key="1">
    <citation type="journal article" date="2004" name="Science">
        <title>A predator unmasked: life cycle of Bdellovibrio bacteriovorus from a genomic perspective.</title>
        <authorList>
            <person name="Rendulic S."/>
            <person name="Jagtap P."/>
            <person name="Rosinus A."/>
            <person name="Eppinger M."/>
            <person name="Baar C."/>
            <person name="Lanz C."/>
            <person name="Keller H."/>
            <person name="Lambert C."/>
            <person name="Evans K.J."/>
            <person name="Goesmann A."/>
            <person name="Meyer F."/>
            <person name="Sockett R.E."/>
            <person name="Schuster S.C."/>
        </authorList>
    </citation>
    <scope>NUCLEOTIDE SEQUENCE [LARGE SCALE GENOMIC DNA]</scope>
    <source>
        <strain evidence="5">ATCC 15356 / DSM 50701 / NCIMB 9529 / HD100</strain>
    </source>
</reference>
<dbReference type="SUPFAM" id="SSF52540">
    <property type="entry name" value="P-loop containing nucleoside triphosphate hydrolases"/>
    <property type="match status" value="1"/>
</dbReference>
<dbReference type="TCDB" id="3.A.1.105.20">
    <property type="family name" value="the atp-binding cassette (abc) superfamily"/>
</dbReference>
<keyword evidence="5" id="KW-1185">Reference proteome</keyword>
<keyword evidence="1" id="KW-0547">Nucleotide-binding</keyword>
<dbReference type="InterPro" id="IPR027417">
    <property type="entry name" value="P-loop_NTPase"/>
</dbReference>
<dbReference type="PANTHER" id="PTHR43038">
    <property type="entry name" value="ATP-BINDING CASSETTE, SUB-FAMILY H, MEMBER 1"/>
    <property type="match status" value="1"/>
</dbReference>
<name>Q6MLX7_BDEBA</name>
<dbReference type="GeneID" id="93012836"/>
<evidence type="ECO:0000313" key="5">
    <source>
        <dbReference type="Proteomes" id="UP000008080"/>
    </source>
</evidence>
<dbReference type="PANTHER" id="PTHR43038:SF3">
    <property type="entry name" value="ABC TRANSPORTER G FAMILY MEMBER 20 ISOFORM X1"/>
    <property type="match status" value="1"/>
</dbReference>
<accession>Q6MLX7</accession>
<dbReference type="eggNOG" id="COG1131">
    <property type="taxonomic scope" value="Bacteria"/>
</dbReference>
<dbReference type="InterPro" id="IPR003593">
    <property type="entry name" value="AAA+_ATPase"/>
</dbReference>
<dbReference type="GO" id="GO:0005524">
    <property type="term" value="F:ATP binding"/>
    <property type="evidence" value="ECO:0007669"/>
    <property type="project" value="UniProtKB-KW"/>
</dbReference>
<evidence type="ECO:0000256" key="2">
    <source>
        <dbReference type="ARBA" id="ARBA00022840"/>
    </source>
</evidence>
<sequence length="250" mass="28389">MSGSISIEVRDLVKKLRTTEALKGLSMNFSAGVIHGVIGPEGAGKTTFLRHLMGLLKADGGAIRFISEGKKTEFSQLRERIAYMPQTQSLYPELSVHEHLEFFRTLFRLPDQEYKTRREKLLRMARLEEFTDRLASQLSGGMYKKLGLICSLLASPQVLLLDEPTNGVDPLSRRDFWELLYELVKGEDVLILVTTSYMDEALKCEVVHLLFDGKSLLEGPPSEILRQKNCRTFDEVFLQYDAQSDLQEAL</sequence>
<evidence type="ECO:0000313" key="4">
    <source>
        <dbReference type="EMBL" id="CAE79729.1"/>
    </source>
</evidence>
<keyword evidence="2" id="KW-0067">ATP-binding</keyword>
<proteinExistence type="predicted"/>
<dbReference type="Pfam" id="PF00005">
    <property type="entry name" value="ABC_tran"/>
    <property type="match status" value="1"/>
</dbReference>
<gene>
    <name evidence="4" type="ordered locus">Bd1876</name>
</gene>
<dbReference type="AlphaFoldDB" id="Q6MLX7"/>
<evidence type="ECO:0000259" key="3">
    <source>
        <dbReference type="PROSITE" id="PS50893"/>
    </source>
</evidence>
<evidence type="ECO:0000256" key="1">
    <source>
        <dbReference type="ARBA" id="ARBA00022741"/>
    </source>
</evidence>
<dbReference type="STRING" id="264462.Bd1876"/>
<dbReference type="InterPro" id="IPR003439">
    <property type="entry name" value="ABC_transporter-like_ATP-bd"/>
</dbReference>
<dbReference type="CDD" id="cd03230">
    <property type="entry name" value="ABC_DR_subfamily_A"/>
    <property type="match status" value="1"/>
</dbReference>
<protein>
    <submittedName>
        <fullName evidence="4">ABC-type multidrug transport system, ATPase component</fullName>
    </submittedName>
</protein>
<organism evidence="4 5">
    <name type="scientific">Bdellovibrio bacteriovorus (strain ATCC 15356 / DSM 50701 / NCIMB 9529 / HD100)</name>
    <dbReference type="NCBI Taxonomy" id="264462"/>
    <lineage>
        <taxon>Bacteria</taxon>
        <taxon>Pseudomonadati</taxon>
        <taxon>Bdellovibrionota</taxon>
        <taxon>Bdellovibrionia</taxon>
        <taxon>Bdellovibrionales</taxon>
        <taxon>Pseudobdellovibrionaceae</taxon>
        <taxon>Bdellovibrio</taxon>
    </lineage>
</organism>
<dbReference type="PROSITE" id="PS50893">
    <property type="entry name" value="ABC_TRANSPORTER_2"/>
    <property type="match status" value="1"/>
</dbReference>
<dbReference type="SMART" id="SM00382">
    <property type="entry name" value="AAA"/>
    <property type="match status" value="1"/>
</dbReference>
<dbReference type="Proteomes" id="UP000008080">
    <property type="component" value="Chromosome"/>
</dbReference>
<dbReference type="KEGG" id="bba:Bd1876"/>